<evidence type="ECO:0000256" key="7">
    <source>
        <dbReference type="ARBA" id="ARBA00023268"/>
    </source>
</evidence>
<evidence type="ECO:0000256" key="4">
    <source>
        <dbReference type="ARBA" id="ARBA00022553"/>
    </source>
</evidence>
<evidence type="ECO:0000256" key="6">
    <source>
        <dbReference type="ARBA" id="ARBA00023194"/>
    </source>
</evidence>
<dbReference type="SMART" id="SM01294">
    <property type="entry name" value="PKS_PP_betabranch"/>
    <property type="match status" value="2"/>
</dbReference>
<dbReference type="InterPro" id="IPR016036">
    <property type="entry name" value="Malonyl_transacylase_ACP-bd"/>
</dbReference>
<evidence type="ECO:0000259" key="11">
    <source>
        <dbReference type="PROSITE" id="PS52004"/>
    </source>
</evidence>
<sequence length="3362" mass="350664">MANEAKLREYLKRVTTDLHETNERLREVEGRANEPIAIVGMSCRFPGGVESPEQLWELFRTGTDAIGEFPEGRGWDVEGLYHPDPDHAGTSYTREGGFVHGAERFDPSLFGISPREAVSMDPQQRLLLETSWEALEASGLDPLRLKGSRTGVFVGVMSSDYGIQKGSAPDGVEGFLSTGTHSSIVSGRVSYVLGLEGPAVSVDTACSSSLVALHSAAHALRQGECSLALAGGVTIMSTPERFVEFSRQRALSADGRCKAFSASADGTGWSEGVGMLVLERLSDARKNGHRVLAVIRGSALNQDGASNGLTAPNGPSQQRVIRQALASAGLTAAEVDAVEAHGTGTTLGDPIEAQALLATYGKEREDGRPLLLGSSKSNLGHTQAAAGVAGVIKMVLAMRAGVLPKTLHVSEPSPHVDWSAGAVELLTEAREWPETGRPRRAGVSSFGFSGTNAHVIIEEASEFEPSAVEPLAGSGVTPPWVLSARSADALRGQAERLLSFVSAAGDVSVVDVAYSLGVSRAGLEHRGVVVGESRAELLAALESLASGVESPGVVTGRVAEGRLAFLFTGQGAQRVGMGRELAAAFPLFAASLEETCGLLERAGVAVREVLFAEEGSAEAALLTRTVYAQAALFAVEVALFRLVESFGVVPDFVAGHSVGEIAAAHVAGVFSLEDAVSLVAARGRLMDALPEGGAMVAVQATEEDVLALLEGVEDASIAAINGPDAVVVSGTEAGVARVVDVLRERGAKTKRLVVSHAFHSPLMEPMLAEFATVVEGLSFAAPTIPVVSNVSGAVADAELSSPGYWVRHVREAVRFGAGVETLLGAGVSSFLEIGPDGVLSGMARTSVPEGADVECAPLMRRGRGEVREFLTGLSRMVVRGVPVDWQSLVEGGRLAGLPTYAFQRERFWLDVPSAVGDVATAGLAPSGHPLLGAVMRRADVDGVVFTGRWSLRSHPWLGEHRVGSSVVFPGTGFVELLMRAGDEVGCGRIEELNQETPLVVPERGALQLQVVVGAPEETGLRGVGVYSRAEDADADVPWTRHASGLLSPAVVPADFELTQWPPAGAEALNVEDTYQRLADAGLVYGERFQGLKSGWIKGEDIYAEIALPEHAVAEAAEYTLHPAALDAALQASGLNDPPEVQATAYVPFSWSGVSLFASGASVLRVCVRHVARDRVSLLVADGVGVPVAVVESLVLRAISAGAVAVAGVGSGVGGGLFEVVWSPVVGVRGVDVSGVVVLEAGVGVGGDGVSVVGGVLEGLQGVLGGGSGSRVVVVTRGAVGSGGVVDVSGAGVWGLVRSVQAEHPGRLVLVDVGVEGDVGVGVGLALGSGEEQVVVRGGEVFVPRLARVGAVAADAGVDGAEIAGGLGDGVVLVTGGTGGLGALVARHVVVERGVRRLVLVSRRGLGAPGAVGLVAELEGLGAVVEVVACDVSDRVALAGVVGGIGSDLSAVVHTAGVVDDGVVESMSVGRVASVFGPKADAAWFLHELTRDMGLSAFVLFSSMAGTVGGGGQSNYAAANAYLDGLAEYRRGLGLAATSLAWGLWEESTGMGSRLTDADLDRMSRSGIRTLSIEDGLALFDAALAADRPTVMPAHFDIPALRGQGESLAPVFRTLAGPPARRSAAVTPRDIAAATESSLTDRLAGLDAEGRRALVLGVVRAQVAQVLAYASPDLVEPERAFQDLGFDSLTAVELRNGLTAIAGVRLPATLVFDYPSTDILTDFLLAELSDEIPAAVATLPAMGHVVDDDPIAVIGMGCRYPGGVESPEELWKLMAEGRDAISEFPTDRGWDLDAIYHPDPMHTGTSYTREGGFIHNAGDFDAAFFGISPREAMETDPQQRLLLETSWEAFEQAGIVPTDLKGTQTGVFAGVMYHDYAGNIGSGSIVTGRVAYTLGLEGPAVSIDTACSSSLVAIHLAAQSLRQGECSMAIAGGVAVMATPESFIEFSRQRALSQNGRCRAFSSDADGTAWGEGVGVLILERLSDARKNGHEVLAVIRGSALNQDGASNGLTAPNGPSQQRVIRQALANSGLSAAEVDAVEAHGTGTTLGDPIEAQALLATYGKERDADQPLWLGSSKSNFGHTKAAAGVAGVIKMVMAIRNGVLPKTLHVTEPSPHVDWSAGAVELLAEAREWPETGRPRRAGVSSFGISGTNAHVIVEQAPTDQAATKPKAADAVPGLPVPWVVSAKNPEALRAQAGRLGSFLGETGVVDVPAVGWSLVRGRSVFAHRAVVVGGEWDALLASIGELADGAEDGSGAASGSVVSGVADVSGRRVFVFPGQGSQWVGMAQGLLDSSVVFTERMTECAAALDPLVEWSLLDVVRGVEGAASLERVDVVQPVLWAVMVSLASVWRSVGVVPDAVVGHSQGEIAAAVVGGWLSLVDGARVVALRSLAIREVLAGGGGMVAVQAAEDEVAGWLEGVEGVGIAAVNGPRSVVISGTRAGLDACVELWSGRGTWVKRVPVDYASHSAEVERVRERVLADLASVTGLSGSVPMLSTMTGDWIVEGQVGAGYWVENLRRPVLFADATRRLASEGFGAFVEVSAHPVLVMGIEETLEAHHTATTDDDTTTRTPVVTVGTLRRGEGGWDQFLRSLAGLFVRGAVTPDWESLLGGTRPRVDLPTYAFQRRRFWIESVRKEAVTLAADPVDAAFWEAVESADLAKLADSLRIETDVLEGVLPALTSWRTRSREQSLVDGWRYREEWKPVPAPTPNSATGTWTVLVPATHQGDATVTGVLDGLRRGGADIRVLEVTATDREALAEQLRAELAQSEPRLILSLLALDDRAHPRHPELTEGITATIALVQALDDCGATARLWCATSLAVAVTESAEVLNPVQTTAWGMGASFALDHPETWGGLVDLPADIDTRTADILCSVLASDLQEDQIALRTAGLFARRMVRARLDESAVATEQPWRPNGTVLVTGGTGGIGSHVARWLAAAGAEHLVLTSRRGAEAPGAAELEAELALLGAKVTLAACDMGDRESVRELVAALPDAAPLTAVFHLAGALPDGERRLSATTFEDFSRMTRAKIGGAVHLDELLADRELAAFVTFSSGSAIWGNANQAAYGASNAFLDGLVHNRRARGLAGTSIAWGLWGGDGTDTETDEQLSRIGVRSMDPRLALEVLRQALDQDTSHLIATDIDWQRFAPVFTIARPRPLLDGIAEVRAVLSADTAEVGPADDDTPKETVVTRLAGLSPAERDHALLELVRTQVAAVLRYSDTSDVEQDQSFKDLGFDSVTAVELRNKLTRGVRAAAARHGVFDYATPVALAAHLRSELFTDDAAASGEVPLLAELDRIEAAVTSLPSADIERMHLTSRLQSLVTKLNDIVGAGAPLEAEAIADKLETATADDIFAFIDKDLGLN</sequence>
<dbReference type="EMBL" id="AB086653">
    <property type="protein sequence ID" value="BAD08359.1"/>
    <property type="molecule type" value="Genomic_DNA"/>
</dbReference>
<keyword evidence="4" id="KW-0597">Phosphoprotein</keyword>
<dbReference type="Pfam" id="PF02801">
    <property type="entry name" value="Ketoacyl-synt_C"/>
    <property type="match status" value="2"/>
</dbReference>
<dbReference type="InterPro" id="IPR050091">
    <property type="entry name" value="PKS_NRPS_Biosynth_Enz"/>
</dbReference>
<keyword evidence="5" id="KW-0808">Transferase</keyword>
<dbReference type="InterPro" id="IPR042104">
    <property type="entry name" value="PKS_dehydratase_sf"/>
</dbReference>
<dbReference type="NCBIfam" id="NF045894">
    <property type="entry name" value="PKS_plus_SDR"/>
    <property type="match status" value="1"/>
</dbReference>
<comment type="pathway">
    <text evidence="2">Antibiotic biosynthesis.</text>
</comment>
<evidence type="ECO:0000256" key="8">
    <source>
        <dbReference type="ARBA" id="ARBA00023315"/>
    </source>
</evidence>
<dbReference type="InterPro" id="IPR036736">
    <property type="entry name" value="ACP-like_sf"/>
</dbReference>
<dbReference type="InterPro" id="IPR020841">
    <property type="entry name" value="PKS_Beta-ketoAc_synthase_dom"/>
</dbReference>
<evidence type="ECO:0000313" key="13">
    <source>
        <dbReference type="EMBL" id="BAD08359.1"/>
    </source>
</evidence>
<feature type="domain" description="Carrier" evidence="10">
    <location>
        <begin position="1652"/>
        <end position="1727"/>
    </location>
</feature>
<dbReference type="GO" id="GO:0004312">
    <property type="term" value="F:fatty acid synthase activity"/>
    <property type="evidence" value="ECO:0007669"/>
    <property type="project" value="TreeGrafter"/>
</dbReference>
<dbReference type="Pfam" id="PF00698">
    <property type="entry name" value="Acyl_transf_1"/>
    <property type="match status" value="2"/>
</dbReference>
<dbReference type="InterPro" id="IPR018201">
    <property type="entry name" value="Ketoacyl_synth_AS"/>
</dbReference>
<dbReference type="InterPro" id="IPR049900">
    <property type="entry name" value="PKS_mFAS_DH"/>
</dbReference>
<evidence type="ECO:0000256" key="3">
    <source>
        <dbReference type="ARBA" id="ARBA00022450"/>
    </source>
</evidence>
<dbReference type="GO" id="GO:0033068">
    <property type="term" value="P:macrolide biosynthetic process"/>
    <property type="evidence" value="ECO:0007669"/>
    <property type="project" value="UniProtKB-ARBA"/>
</dbReference>
<dbReference type="Pfam" id="PF08990">
    <property type="entry name" value="Docking"/>
    <property type="match status" value="1"/>
</dbReference>
<dbReference type="InterPro" id="IPR032821">
    <property type="entry name" value="PKS_assoc"/>
</dbReference>
<dbReference type="InterPro" id="IPR015083">
    <property type="entry name" value="NorB/c/GfsB-D-like_docking"/>
</dbReference>
<accession>Q76KZ4</accession>
<dbReference type="PROSITE" id="PS52019">
    <property type="entry name" value="PKS_MFAS_DH"/>
    <property type="match status" value="1"/>
</dbReference>
<evidence type="ECO:0000256" key="5">
    <source>
        <dbReference type="ARBA" id="ARBA00022679"/>
    </source>
</evidence>
<keyword evidence="3" id="KW-0596">Phosphopantetheine</keyword>
<keyword evidence="8" id="KW-0012">Acyltransferase</keyword>
<dbReference type="PANTHER" id="PTHR43775:SF51">
    <property type="entry name" value="INACTIVE PHENOLPHTHIOCEROL SYNTHESIS POLYKETIDE SYNTHASE TYPE I PKS1-RELATED"/>
    <property type="match status" value="1"/>
</dbReference>
<dbReference type="FunFam" id="1.10.1200.10:FF:000007">
    <property type="entry name" value="Probable polyketide synthase pks17"/>
    <property type="match status" value="1"/>
</dbReference>
<dbReference type="InterPro" id="IPR014031">
    <property type="entry name" value="Ketoacyl_synth_C"/>
</dbReference>
<feature type="domain" description="Carrier" evidence="10">
    <location>
        <begin position="3201"/>
        <end position="3276"/>
    </location>
</feature>
<dbReference type="InterPro" id="IPR014043">
    <property type="entry name" value="Acyl_transferase_dom"/>
</dbReference>
<dbReference type="Pfam" id="PF00550">
    <property type="entry name" value="PP-binding"/>
    <property type="match status" value="2"/>
</dbReference>
<dbReference type="InterPro" id="IPR013968">
    <property type="entry name" value="PKS_KR"/>
</dbReference>
<dbReference type="Gene3D" id="3.40.50.720">
    <property type="entry name" value="NAD(P)-binding Rossmann-like Domain"/>
    <property type="match status" value="2"/>
</dbReference>
<feature type="region of interest" description="C-terminal hotdog fold" evidence="9">
    <location>
        <begin position="1065"/>
        <end position="1204"/>
    </location>
</feature>
<dbReference type="Gene3D" id="3.30.70.3290">
    <property type="match status" value="2"/>
</dbReference>
<dbReference type="PROSITE" id="PS50075">
    <property type="entry name" value="CARRIER"/>
    <property type="match status" value="2"/>
</dbReference>
<dbReference type="InterPro" id="IPR016035">
    <property type="entry name" value="Acyl_Trfase/lysoPLipase"/>
</dbReference>
<dbReference type="CDD" id="cd00833">
    <property type="entry name" value="PKS"/>
    <property type="match status" value="2"/>
</dbReference>
<comment type="cofactor">
    <cofactor evidence="1">
        <name>pantetheine 4'-phosphate</name>
        <dbReference type="ChEBI" id="CHEBI:47942"/>
    </cofactor>
</comment>
<dbReference type="InterPro" id="IPR020806">
    <property type="entry name" value="PKS_PP-bd"/>
</dbReference>
<dbReference type="SUPFAM" id="SSF55048">
    <property type="entry name" value="Probable ACP-binding domain of malonyl-CoA ACP transacylase"/>
    <property type="match status" value="2"/>
</dbReference>
<feature type="active site" description="Proton donor; for dehydratase activity" evidence="9">
    <location>
        <position position="1126"/>
    </location>
</feature>
<protein>
    <submittedName>
        <fullName evidence="13">Polyketide synthase modules 5-6</fullName>
    </submittedName>
</protein>
<dbReference type="InterPro" id="IPR036299">
    <property type="entry name" value="Polyketide_synth_docking_sf"/>
</dbReference>
<dbReference type="CDD" id="cd08956">
    <property type="entry name" value="KR_3_FAS_SDR_x"/>
    <property type="match status" value="1"/>
</dbReference>
<dbReference type="InterPro" id="IPR014030">
    <property type="entry name" value="Ketoacyl_synth_N"/>
</dbReference>
<dbReference type="SUPFAM" id="SSF51735">
    <property type="entry name" value="NAD(P)-binding Rossmann-fold domains"/>
    <property type="match status" value="4"/>
</dbReference>
<evidence type="ECO:0000256" key="1">
    <source>
        <dbReference type="ARBA" id="ARBA00001957"/>
    </source>
</evidence>
<feature type="domain" description="Ketosynthase family 3 (KS3)" evidence="11">
    <location>
        <begin position="1747"/>
        <end position="2159"/>
    </location>
</feature>
<dbReference type="Gene3D" id="1.10.1200.10">
    <property type="entry name" value="ACP-like"/>
    <property type="match status" value="2"/>
</dbReference>
<dbReference type="SMART" id="SM00825">
    <property type="entry name" value="PKS_KS"/>
    <property type="match status" value="2"/>
</dbReference>
<dbReference type="Gene3D" id="6.10.140.1830">
    <property type="match status" value="1"/>
</dbReference>
<organism evidence="13">
    <name type="scientific">Streptomyces halstedii</name>
    <dbReference type="NCBI Taxonomy" id="1944"/>
    <lineage>
        <taxon>Bacteria</taxon>
        <taxon>Bacillati</taxon>
        <taxon>Actinomycetota</taxon>
        <taxon>Actinomycetes</taxon>
        <taxon>Kitasatosporales</taxon>
        <taxon>Streptomycetaceae</taxon>
        <taxon>Streptomyces</taxon>
    </lineage>
</organism>
<dbReference type="GO" id="GO:0006633">
    <property type="term" value="P:fatty acid biosynthetic process"/>
    <property type="evidence" value="ECO:0007669"/>
    <property type="project" value="InterPro"/>
</dbReference>
<dbReference type="Gene3D" id="3.40.47.10">
    <property type="match status" value="2"/>
</dbReference>
<dbReference type="SMART" id="SM00827">
    <property type="entry name" value="PKS_AT"/>
    <property type="match status" value="2"/>
</dbReference>
<dbReference type="SMART" id="SM00826">
    <property type="entry name" value="PKS_DH"/>
    <property type="match status" value="1"/>
</dbReference>
<dbReference type="SUPFAM" id="SSF47336">
    <property type="entry name" value="ACP-like"/>
    <property type="match status" value="2"/>
</dbReference>
<dbReference type="Gene3D" id="3.40.366.10">
    <property type="entry name" value="Malonyl-Coenzyme A Acyl Carrier Protein, domain 2"/>
    <property type="match status" value="2"/>
</dbReference>
<dbReference type="SUPFAM" id="SSF101173">
    <property type="entry name" value="Docking domain B of the erythromycin polyketide synthase (DEBS)"/>
    <property type="match status" value="1"/>
</dbReference>
<dbReference type="FunFam" id="3.40.47.10:FF:000019">
    <property type="entry name" value="Polyketide synthase type I"/>
    <property type="match status" value="2"/>
</dbReference>
<dbReference type="InterPro" id="IPR049551">
    <property type="entry name" value="PKS_DH_C"/>
</dbReference>
<dbReference type="InterPro" id="IPR041618">
    <property type="entry name" value="PKS_DE"/>
</dbReference>
<evidence type="ECO:0000256" key="2">
    <source>
        <dbReference type="ARBA" id="ARBA00004792"/>
    </source>
</evidence>
<dbReference type="PROSITE" id="PS00606">
    <property type="entry name" value="KS3_1"/>
    <property type="match status" value="2"/>
</dbReference>
<dbReference type="InterPro" id="IPR055123">
    <property type="entry name" value="SpnB-like_Rossmann"/>
</dbReference>
<dbReference type="GO" id="GO:0031177">
    <property type="term" value="F:phosphopantetheine binding"/>
    <property type="evidence" value="ECO:0007669"/>
    <property type="project" value="InterPro"/>
</dbReference>
<keyword evidence="7" id="KW-0511">Multifunctional enzyme</keyword>
<reference evidence="13" key="1">
    <citation type="journal article" date="2004" name="Chem. Biol.">
        <title>Cloning, sequencing, and functional analysis of the biosynthetic gene cluster of macrolactam antibiotic vicenistatin in Streptomyces halstedii.</title>
        <authorList>
            <person name="Ogasawara Y."/>
            <person name="Katayama K."/>
            <person name="Minami A."/>
            <person name="Otsuka M."/>
            <person name="Eguchi T."/>
            <person name="Kakinuma K."/>
        </authorList>
    </citation>
    <scope>NUCLEOTIDE SEQUENCE</scope>
</reference>
<dbReference type="Pfam" id="PF18369">
    <property type="entry name" value="PKS_DE"/>
    <property type="match status" value="1"/>
</dbReference>
<name>Q76KZ4_STRHA</name>
<dbReference type="Gene3D" id="3.10.129.110">
    <property type="entry name" value="Polyketide synthase dehydratase"/>
    <property type="match status" value="1"/>
</dbReference>
<dbReference type="SUPFAM" id="SSF53901">
    <property type="entry name" value="Thiolase-like"/>
    <property type="match status" value="2"/>
</dbReference>
<dbReference type="InterPro" id="IPR020807">
    <property type="entry name" value="PKS_DH"/>
</dbReference>
<dbReference type="CDD" id="cd08952">
    <property type="entry name" value="KR_1_SDR_x"/>
    <property type="match status" value="1"/>
</dbReference>
<dbReference type="Pfam" id="PF08659">
    <property type="entry name" value="KR"/>
    <property type="match status" value="2"/>
</dbReference>
<feature type="domain" description="PKS/mFAS DH" evidence="12">
    <location>
        <begin position="928"/>
        <end position="1204"/>
    </location>
</feature>
<dbReference type="SMART" id="SM00822">
    <property type="entry name" value="PKS_KR"/>
    <property type="match status" value="2"/>
</dbReference>
<dbReference type="FunFam" id="3.40.366.10:FF:000002">
    <property type="entry name" value="Probable polyketide synthase 2"/>
    <property type="match status" value="2"/>
</dbReference>
<dbReference type="Pfam" id="PF21089">
    <property type="entry name" value="PKS_DH_N"/>
    <property type="match status" value="1"/>
</dbReference>
<evidence type="ECO:0000259" key="10">
    <source>
        <dbReference type="PROSITE" id="PS50075"/>
    </source>
</evidence>
<dbReference type="GO" id="GO:0004315">
    <property type="term" value="F:3-oxoacyl-[acyl-carrier-protein] synthase activity"/>
    <property type="evidence" value="ECO:0007669"/>
    <property type="project" value="InterPro"/>
</dbReference>
<dbReference type="InterPro" id="IPR057326">
    <property type="entry name" value="KR_dom"/>
</dbReference>
<proteinExistence type="predicted"/>
<feature type="region of interest" description="N-terminal hotdog fold" evidence="9">
    <location>
        <begin position="928"/>
        <end position="1053"/>
    </location>
</feature>
<dbReference type="Pfam" id="PF00109">
    <property type="entry name" value="ketoacyl-synt"/>
    <property type="match status" value="2"/>
</dbReference>
<dbReference type="Pfam" id="PF16197">
    <property type="entry name" value="KAsynt_C_assoc"/>
    <property type="match status" value="2"/>
</dbReference>
<dbReference type="InterPro" id="IPR001227">
    <property type="entry name" value="Ac_transferase_dom_sf"/>
</dbReference>
<dbReference type="SMART" id="SM00823">
    <property type="entry name" value="PKS_PP"/>
    <property type="match status" value="2"/>
</dbReference>
<dbReference type="InterPro" id="IPR016039">
    <property type="entry name" value="Thiolase-like"/>
</dbReference>
<dbReference type="InterPro" id="IPR009081">
    <property type="entry name" value="PP-bd_ACP"/>
</dbReference>
<dbReference type="InterPro" id="IPR049552">
    <property type="entry name" value="PKS_DH_N"/>
</dbReference>
<gene>
    <name evidence="13" type="primary">vinP3</name>
</gene>
<dbReference type="SUPFAM" id="SSF52151">
    <property type="entry name" value="FabD/lysophospholipase-like"/>
    <property type="match status" value="2"/>
</dbReference>
<dbReference type="Pfam" id="PF14765">
    <property type="entry name" value="PS-DH"/>
    <property type="match status" value="1"/>
</dbReference>
<evidence type="ECO:0000259" key="12">
    <source>
        <dbReference type="PROSITE" id="PS52019"/>
    </source>
</evidence>
<feature type="active site" description="Proton acceptor; for dehydratase activity" evidence="9">
    <location>
        <position position="960"/>
    </location>
</feature>
<feature type="domain" description="Ketosynthase family 3 (KS3)" evidence="11">
    <location>
        <begin position="33"/>
        <end position="459"/>
    </location>
</feature>
<dbReference type="PROSITE" id="PS52004">
    <property type="entry name" value="KS3_2"/>
    <property type="match status" value="2"/>
</dbReference>
<keyword evidence="6" id="KW-0045">Antibiotic biosynthesis</keyword>
<dbReference type="InterPro" id="IPR006162">
    <property type="entry name" value="Ppantetheine_attach_site"/>
</dbReference>
<evidence type="ECO:0000256" key="9">
    <source>
        <dbReference type="PROSITE-ProRule" id="PRU01363"/>
    </source>
</evidence>
<dbReference type="Pfam" id="PF22953">
    <property type="entry name" value="SpnB_Rossmann"/>
    <property type="match status" value="1"/>
</dbReference>
<dbReference type="PANTHER" id="PTHR43775">
    <property type="entry name" value="FATTY ACID SYNTHASE"/>
    <property type="match status" value="1"/>
</dbReference>
<dbReference type="InterPro" id="IPR036291">
    <property type="entry name" value="NAD(P)-bd_dom_sf"/>
</dbReference>
<dbReference type="PROSITE" id="PS00012">
    <property type="entry name" value="PHOSPHOPANTETHEINE"/>
    <property type="match status" value="2"/>
</dbReference>